<dbReference type="PANTHER" id="PTHR13887:SF14">
    <property type="entry name" value="DISULFIDE BOND FORMATION PROTEIN D"/>
    <property type="match status" value="1"/>
</dbReference>
<dbReference type="Pfam" id="PF01323">
    <property type="entry name" value="DSBA"/>
    <property type="match status" value="1"/>
</dbReference>
<reference evidence="7" key="1">
    <citation type="submission" date="2021-06" db="EMBL/GenBank/DDBJ databases">
        <title>Bradyrhizobium sp. S2-20-1 Genome sequencing.</title>
        <authorList>
            <person name="Jin L."/>
        </authorList>
    </citation>
    <scope>NUCLEOTIDE SEQUENCE</scope>
    <source>
        <strain evidence="7">S2-20-1</strain>
    </source>
</reference>
<name>A0A975NH39_9BRAD</name>
<evidence type="ECO:0000256" key="4">
    <source>
        <dbReference type="ARBA" id="ARBA00023284"/>
    </source>
</evidence>
<organism evidence="7 8">
    <name type="scientific">Bradyrhizobium sediminis</name>
    <dbReference type="NCBI Taxonomy" id="2840469"/>
    <lineage>
        <taxon>Bacteria</taxon>
        <taxon>Pseudomonadati</taxon>
        <taxon>Pseudomonadota</taxon>
        <taxon>Alphaproteobacteria</taxon>
        <taxon>Hyphomicrobiales</taxon>
        <taxon>Nitrobacteraceae</taxon>
        <taxon>Bradyrhizobium</taxon>
    </lineage>
</organism>
<dbReference type="PANTHER" id="PTHR13887">
    <property type="entry name" value="GLUTATHIONE S-TRANSFERASE KAPPA"/>
    <property type="match status" value="1"/>
</dbReference>
<feature type="signal peptide" evidence="5">
    <location>
        <begin position="1"/>
        <end position="26"/>
    </location>
</feature>
<dbReference type="InterPro" id="IPR013766">
    <property type="entry name" value="Thioredoxin_domain"/>
</dbReference>
<feature type="domain" description="Thioredoxin" evidence="6">
    <location>
        <begin position="25"/>
        <end position="205"/>
    </location>
</feature>
<dbReference type="InterPro" id="IPR001853">
    <property type="entry name" value="DSBA-like_thioredoxin_dom"/>
</dbReference>
<accession>A0A975NH39</accession>
<dbReference type="CDD" id="cd03023">
    <property type="entry name" value="DsbA_Com1_like"/>
    <property type="match status" value="1"/>
</dbReference>
<evidence type="ECO:0000256" key="5">
    <source>
        <dbReference type="SAM" id="SignalP"/>
    </source>
</evidence>
<gene>
    <name evidence="7" type="ORF">KMZ29_07155</name>
</gene>
<dbReference type="InterPro" id="IPR036249">
    <property type="entry name" value="Thioredoxin-like_sf"/>
</dbReference>
<dbReference type="RefSeq" id="WP_215623061.1">
    <property type="nucleotide sequence ID" value="NZ_CP076134.1"/>
</dbReference>
<dbReference type="PROSITE" id="PS51352">
    <property type="entry name" value="THIOREDOXIN_2"/>
    <property type="match status" value="1"/>
</dbReference>
<dbReference type="SUPFAM" id="SSF52833">
    <property type="entry name" value="Thioredoxin-like"/>
    <property type="match status" value="1"/>
</dbReference>
<proteinExistence type="predicted"/>
<evidence type="ECO:0000256" key="2">
    <source>
        <dbReference type="ARBA" id="ARBA00023002"/>
    </source>
</evidence>
<evidence type="ECO:0000313" key="7">
    <source>
        <dbReference type="EMBL" id="QWG14441.1"/>
    </source>
</evidence>
<protein>
    <submittedName>
        <fullName evidence="7">DsbA family protein</fullName>
    </submittedName>
</protein>
<keyword evidence="2" id="KW-0560">Oxidoreductase</keyword>
<dbReference type="Gene3D" id="3.40.30.10">
    <property type="entry name" value="Glutaredoxin"/>
    <property type="match status" value="1"/>
</dbReference>
<keyword evidence="4" id="KW-0676">Redox-active center</keyword>
<dbReference type="Proteomes" id="UP000680839">
    <property type="component" value="Chromosome"/>
</dbReference>
<evidence type="ECO:0000259" key="6">
    <source>
        <dbReference type="PROSITE" id="PS51352"/>
    </source>
</evidence>
<dbReference type="AlphaFoldDB" id="A0A975NH39"/>
<keyword evidence="1 5" id="KW-0732">Signal</keyword>
<sequence length="211" mass="22599">MKKSTIAAVAAFTLSLGAIISFVPGAQGESADAFRESVLRDPDVPSIGNPQGDITIVEYFDYQCPYCKKVAPELVKLAREDGKLRIVMKDWPIFGGASQYAAKMVLAAKYQNKYHEAHAALIGASAKLSEDVVQKLLGEAGIDVDRATGDMETHKPAIEALLLRNNAQAEAFGFQGTPAFIIGTFRVPGVLDAAGFKQAIADARTAARKKK</sequence>
<evidence type="ECO:0000313" key="8">
    <source>
        <dbReference type="Proteomes" id="UP000680839"/>
    </source>
</evidence>
<evidence type="ECO:0000256" key="3">
    <source>
        <dbReference type="ARBA" id="ARBA00023157"/>
    </source>
</evidence>
<dbReference type="EMBL" id="CP076134">
    <property type="protein sequence ID" value="QWG14441.1"/>
    <property type="molecule type" value="Genomic_DNA"/>
</dbReference>
<keyword evidence="3" id="KW-1015">Disulfide bond</keyword>
<dbReference type="GO" id="GO:0016491">
    <property type="term" value="F:oxidoreductase activity"/>
    <property type="evidence" value="ECO:0007669"/>
    <property type="project" value="UniProtKB-KW"/>
</dbReference>
<feature type="chain" id="PRO_5037156429" evidence="5">
    <location>
        <begin position="27"/>
        <end position="211"/>
    </location>
</feature>
<evidence type="ECO:0000256" key="1">
    <source>
        <dbReference type="ARBA" id="ARBA00022729"/>
    </source>
</evidence>